<evidence type="ECO:0000313" key="1">
    <source>
        <dbReference type="EMBL" id="PKY50518.1"/>
    </source>
</evidence>
<dbReference type="Proteomes" id="UP000234323">
    <property type="component" value="Unassembled WGS sequence"/>
</dbReference>
<organism evidence="1 2">
    <name type="scientific">Rhizophagus irregularis</name>
    <dbReference type="NCBI Taxonomy" id="588596"/>
    <lineage>
        <taxon>Eukaryota</taxon>
        <taxon>Fungi</taxon>
        <taxon>Fungi incertae sedis</taxon>
        <taxon>Mucoromycota</taxon>
        <taxon>Glomeromycotina</taxon>
        <taxon>Glomeromycetes</taxon>
        <taxon>Glomerales</taxon>
        <taxon>Glomeraceae</taxon>
        <taxon>Rhizophagus</taxon>
    </lineage>
</organism>
<dbReference type="AlphaFoldDB" id="A0A2I1GV65"/>
<evidence type="ECO:0000313" key="2">
    <source>
        <dbReference type="Proteomes" id="UP000234323"/>
    </source>
</evidence>
<accession>A0A2I1GV65</accession>
<keyword evidence="2" id="KW-1185">Reference proteome</keyword>
<protein>
    <submittedName>
        <fullName evidence="1">Uncharacterized protein</fullName>
    </submittedName>
</protein>
<reference evidence="1 2" key="1">
    <citation type="submission" date="2015-10" db="EMBL/GenBank/DDBJ databases">
        <title>Genome analyses suggest a sexual origin of heterokaryosis in a supposedly ancient asexual fungus.</title>
        <authorList>
            <person name="Ropars J."/>
            <person name="Sedzielewska K."/>
            <person name="Noel J."/>
            <person name="Charron P."/>
            <person name="Farinelli L."/>
            <person name="Marton T."/>
            <person name="Kruger M."/>
            <person name="Pelin A."/>
            <person name="Brachmann A."/>
            <person name="Corradi N."/>
        </authorList>
    </citation>
    <scope>NUCLEOTIDE SEQUENCE [LARGE SCALE GENOMIC DNA]</scope>
    <source>
        <strain evidence="1 2">A4</strain>
    </source>
</reference>
<sequence length="131" mass="15203">MILWTYSRLSNKCSSNKPYSDEIDNEDELILDIINDTDPEKRPTTLSLLEELHAFTTAPLKKHQFEAADRSIRSTRPNQLFKDNVKIIVESINVAEAYYDGTTIFKFTNRSLQFDFSLPEPKNANEKKLIF</sequence>
<comment type="caution">
    <text evidence="1">The sequence shown here is derived from an EMBL/GenBank/DDBJ whole genome shotgun (WGS) entry which is preliminary data.</text>
</comment>
<proteinExistence type="predicted"/>
<gene>
    <name evidence="1" type="ORF">RhiirA4_467028</name>
</gene>
<name>A0A2I1GV65_9GLOM</name>
<dbReference type="EMBL" id="LLXI01000885">
    <property type="protein sequence ID" value="PKY50518.1"/>
    <property type="molecule type" value="Genomic_DNA"/>
</dbReference>